<proteinExistence type="predicted"/>
<protein>
    <recommendedName>
        <fullName evidence="1">PI3K/PI4K catalytic domain-containing protein</fullName>
    </recommendedName>
</protein>
<dbReference type="InterPro" id="IPR000403">
    <property type="entry name" value="PI3/4_kinase_cat_dom"/>
</dbReference>
<dbReference type="RefSeq" id="WP_248942243.1">
    <property type="nucleotide sequence ID" value="NZ_JAKIKS010000109.1"/>
</dbReference>
<reference evidence="2 3" key="1">
    <citation type="submission" date="2022-01" db="EMBL/GenBank/DDBJ databases">
        <title>Whole genome-based taxonomy of the Shewanellaceae.</title>
        <authorList>
            <person name="Martin-Rodriguez A.J."/>
        </authorList>
    </citation>
    <scope>NUCLEOTIDE SEQUENCE [LARGE SCALE GENOMIC DNA]</scope>
    <source>
        <strain evidence="2 3">DSM 17177</strain>
    </source>
</reference>
<dbReference type="Pfam" id="PF00454">
    <property type="entry name" value="PI3_PI4_kinase"/>
    <property type="match status" value="1"/>
</dbReference>
<gene>
    <name evidence="2" type="ORF">L2764_20685</name>
</gene>
<organism evidence="2 3">
    <name type="scientific">Shewanella surugensis</name>
    <dbReference type="NCBI Taxonomy" id="212020"/>
    <lineage>
        <taxon>Bacteria</taxon>
        <taxon>Pseudomonadati</taxon>
        <taxon>Pseudomonadota</taxon>
        <taxon>Gammaproteobacteria</taxon>
        <taxon>Alteromonadales</taxon>
        <taxon>Shewanellaceae</taxon>
        <taxon>Shewanella</taxon>
    </lineage>
</organism>
<evidence type="ECO:0000313" key="2">
    <source>
        <dbReference type="EMBL" id="MCL1126832.1"/>
    </source>
</evidence>
<keyword evidence="3" id="KW-1185">Reference proteome</keyword>
<name>A0ABT0LGJ9_9GAMM</name>
<dbReference type="Gene3D" id="1.10.1070.20">
    <property type="match status" value="1"/>
</dbReference>
<evidence type="ECO:0000313" key="3">
    <source>
        <dbReference type="Proteomes" id="UP001203423"/>
    </source>
</evidence>
<accession>A0ABT0LGJ9</accession>
<evidence type="ECO:0000259" key="1">
    <source>
        <dbReference type="Pfam" id="PF00454"/>
    </source>
</evidence>
<sequence length="751" mass="84043">MTDFSLTLDRAQQSTTITDTNTQHSTLSKKYSIDTNSQGIAQACQHKNFFLRTGEELLVGMKQLRDFIVNLGDNESIQKLANNRIENATSNFNQRLDFLVDKLSSKDLEAATTQFTMLRHQANLIECDTQVKNYGSLLMEGLDHKLNTLSDNELDQIEATLLTYKKADFSQKKQNYLEQVRQCVAKHQIARSPLTEQTMTKLLTALENPNVQSLASINDALASLKSQCGKLNVPYEANLNSLLRLSLYSMAVTDGELHLLNQKLTNARAEINQSATELKAQLKSKIIDKTEYANRHSALYYQSEQMIAVHQAVHTELFLNLSDSIKASPRVQNELDTQTKHEVEAGITYLKDFINTASEDEDSQSLELRARQGLQKLSLSETALKQLNLEMLNLTTEMRADPKQALGNQLKSFNAEISNISEAIRAGVRAVRHEYLLTQANQFTDDNLSGKMRPLGKGAAHEVMQANYGDSIKVFKGDDEKLASQSGGYFTSAMAIGIDHSSPRLLERAVVTSRIDTLLGFNISAKTDFAQHNGKLGIVMDKAQGTVAKEIKFNSNDPALKAQLQPQFIKMQLLDIITGQMDRHRGNYLIDINSQSGIAKLTAIDNDSCMGPEWESLGTDIRKNGSHLQKYPTVVDREMYHTIKQMKAEDLQQATAGLLSGDALAAAQTRLVSLQRHVETLHRLGRVIDTDQWGTDEVSQWLETPREVAQTKAWVKDGDFVFLEQKGNNPPASKMKGLHTSYWGRDQQKFN</sequence>
<dbReference type="Proteomes" id="UP001203423">
    <property type="component" value="Unassembled WGS sequence"/>
</dbReference>
<dbReference type="EMBL" id="JAKIKS010000109">
    <property type="protein sequence ID" value="MCL1126832.1"/>
    <property type="molecule type" value="Genomic_DNA"/>
</dbReference>
<feature type="domain" description="PI3K/PI4K catalytic" evidence="1">
    <location>
        <begin position="569"/>
        <end position="651"/>
    </location>
</feature>
<comment type="caution">
    <text evidence="2">The sequence shown here is derived from an EMBL/GenBank/DDBJ whole genome shotgun (WGS) entry which is preliminary data.</text>
</comment>